<evidence type="ECO:0000313" key="1">
    <source>
        <dbReference type="EMBL" id="MBB3192093.1"/>
    </source>
</evidence>
<dbReference type="InterPro" id="IPR031451">
    <property type="entry name" value="MqsR_toxin"/>
</dbReference>
<dbReference type="Gene3D" id="3.30.2310.40">
    <property type="match status" value="1"/>
</dbReference>
<accession>A0A839V8W3</accession>
<dbReference type="Proteomes" id="UP000547614">
    <property type="component" value="Unassembled WGS sequence"/>
</dbReference>
<organism evidence="1 2">
    <name type="scientific">Halomonas cerina</name>
    <dbReference type="NCBI Taxonomy" id="447424"/>
    <lineage>
        <taxon>Bacteria</taxon>
        <taxon>Pseudomonadati</taxon>
        <taxon>Pseudomonadota</taxon>
        <taxon>Gammaproteobacteria</taxon>
        <taxon>Oceanospirillales</taxon>
        <taxon>Halomonadaceae</taxon>
        <taxon>Halomonas</taxon>
    </lineage>
</organism>
<evidence type="ECO:0000313" key="2">
    <source>
        <dbReference type="Proteomes" id="UP000547614"/>
    </source>
</evidence>
<reference evidence="1 2" key="1">
    <citation type="submission" date="2020-08" db="EMBL/GenBank/DDBJ databases">
        <title>Genomic Encyclopedia of Type Strains, Phase III (KMG-III): the genomes of soil and plant-associated and newly described type strains.</title>
        <authorList>
            <person name="Whitman W."/>
        </authorList>
    </citation>
    <scope>NUCLEOTIDE SEQUENCE [LARGE SCALE GENOMIC DNA]</scope>
    <source>
        <strain evidence="1 2">CECT 7282</strain>
    </source>
</reference>
<protein>
    <submittedName>
        <fullName evidence="1">Uncharacterized protein</fullName>
    </submittedName>
</protein>
<gene>
    <name evidence="1" type="ORF">FHR94_003369</name>
</gene>
<dbReference type="EMBL" id="JACHXP010000021">
    <property type="protein sequence ID" value="MBB3192093.1"/>
    <property type="molecule type" value="Genomic_DNA"/>
</dbReference>
<sequence>MAEESPHYPTEVVRELVRQRKCNFARNAYREAEDLGYAGEEKYLLLEELSESDYRYSVDFSSDRPDIKMDVYFVRRRSRLNPEYMCDIYVKILVTPLSEAVISIENAEHVSVRSFHLERGGRL</sequence>
<dbReference type="InterPro" id="IPR038493">
    <property type="entry name" value="MqsR_sf"/>
</dbReference>
<keyword evidence="2" id="KW-1185">Reference proteome</keyword>
<dbReference type="RefSeq" id="WP_183327381.1">
    <property type="nucleotide sequence ID" value="NZ_JACHXP010000021.1"/>
</dbReference>
<dbReference type="Pfam" id="PF15723">
    <property type="entry name" value="MqsR_toxin"/>
    <property type="match status" value="1"/>
</dbReference>
<dbReference type="GO" id="GO:0017148">
    <property type="term" value="P:negative regulation of translation"/>
    <property type="evidence" value="ECO:0007669"/>
    <property type="project" value="InterPro"/>
</dbReference>
<dbReference type="GO" id="GO:0009372">
    <property type="term" value="P:quorum sensing"/>
    <property type="evidence" value="ECO:0007669"/>
    <property type="project" value="InterPro"/>
</dbReference>
<dbReference type="AlphaFoldDB" id="A0A839V8W3"/>
<proteinExistence type="predicted"/>
<dbReference type="GO" id="GO:0044010">
    <property type="term" value="P:single-species biofilm formation"/>
    <property type="evidence" value="ECO:0007669"/>
    <property type="project" value="InterPro"/>
</dbReference>
<name>A0A839V8W3_9GAMM</name>
<comment type="caution">
    <text evidence="1">The sequence shown here is derived from an EMBL/GenBank/DDBJ whole genome shotgun (WGS) entry which is preliminary data.</text>
</comment>